<organism evidence="1 2">
    <name type="scientific">Enorma massiliensis</name>
    <dbReference type="NCBI Taxonomy" id="1472761"/>
    <lineage>
        <taxon>Bacteria</taxon>
        <taxon>Bacillati</taxon>
        <taxon>Actinomycetota</taxon>
        <taxon>Coriobacteriia</taxon>
        <taxon>Coriobacteriales</taxon>
        <taxon>Coriobacteriaceae</taxon>
        <taxon>Enorma</taxon>
    </lineage>
</organism>
<evidence type="ECO:0000313" key="1">
    <source>
        <dbReference type="EMBL" id="OUN43458.1"/>
    </source>
</evidence>
<dbReference type="Proteomes" id="UP000196560">
    <property type="component" value="Unassembled WGS sequence"/>
</dbReference>
<dbReference type="eggNOG" id="ENOG5031TVD">
    <property type="taxonomic scope" value="Bacteria"/>
</dbReference>
<accession>A0A1Y3U8E6</accession>
<dbReference type="RefSeq" id="WP_019128059.1">
    <property type="nucleotide sequence ID" value="NZ_DBFBJE010000006.1"/>
</dbReference>
<keyword evidence="2" id="KW-1185">Reference proteome</keyword>
<comment type="caution">
    <text evidence="1">The sequence shown here is derived from an EMBL/GenBank/DDBJ whole genome shotgun (WGS) entry which is preliminary data.</text>
</comment>
<dbReference type="GeneID" id="98653016"/>
<gene>
    <name evidence="1" type="ORF">B5G21_04830</name>
</gene>
<dbReference type="STRING" id="1118060.GCA_000311845_00750"/>
<evidence type="ECO:0000313" key="2">
    <source>
        <dbReference type="Proteomes" id="UP000196560"/>
    </source>
</evidence>
<proteinExistence type="predicted"/>
<dbReference type="AlphaFoldDB" id="A0A1Y3U8E6"/>
<sequence length="156" mass="17211">MMEPQTDNGTFEATRTILAPMPVLGIPEVLVDEARGLWSVRAAGAEQPSIYRCSDIRSCEVFEVEGDQQPEPEGFRALGDILANPMAVSRANAARRRDRVFGVGVLVEMAEPVAPVRIGLWARQLKRGSRAYRNVVDSAQELKRTFDTMITGELHG</sequence>
<reference evidence="2" key="1">
    <citation type="submission" date="2017-04" db="EMBL/GenBank/DDBJ databases">
        <title>Function of individual gut microbiota members based on whole genome sequencing of pure cultures obtained from chicken caecum.</title>
        <authorList>
            <person name="Medvecky M."/>
            <person name="Cejkova D."/>
            <person name="Polansky O."/>
            <person name="Karasova D."/>
            <person name="Kubasova T."/>
            <person name="Cizek A."/>
            <person name="Rychlik I."/>
        </authorList>
    </citation>
    <scope>NUCLEOTIDE SEQUENCE [LARGE SCALE GENOMIC DNA]</scope>
    <source>
        <strain evidence="2">An70</strain>
    </source>
</reference>
<dbReference type="EMBL" id="NFHO01000004">
    <property type="protein sequence ID" value="OUN43458.1"/>
    <property type="molecule type" value="Genomic_DNA"/>
</dbReference>
<name>A0A1Y3U8E6_9ACTN</name>
<protein>
    <submittedName>
        <fullName evidence="1">Uncharacterized protein</fullName>
    </submittedName>
</protein>